<proteinExistence type="predicted"/>
<keyword evidence="1" id="KW-0175">Coiled coil</keyword>
<sequence>MLQPSHPTPPPLHPTPPPSHPTLPPSHLTQPPSWPLLPPTPTPSQPTPLPSQPTPLPSQPTPLPSMPLLPSQPMPLLWPTTMPAPATFEFTFHRPRPYHMSNSPWAKSCSCCAASTSMVSAEEAEAAILLAAEEGMAKGVELALEESESSIRGAVVDAVVDGLISRVEDRAQYEVDLEEAIATALSAVKATSAADLEAAVQQARASAEALAQSAAVRVKQLEQQIGGGNWLTALGKAKKTSAGTAHQAKSKAEARAANPNPKLHAAGELLRTQCQSDAAVRAAILHDELNMAAPTCAKDIGLTEIRVDQMLLELEKRLFDLRFESILASLIPDDAADAECACISPWSMFCFHTWKGGGGRGTRPPHSVCPP</sequence>
<dbReference type="EMBL" id="HBEY01040878">
    <property type="protein sequence ID" value="CAD8616161.1"/>
    <property type="molecule type" value="Transcribed_RNA"/>
</dbReference>
<feature type="compositionally biased region" description="Pro residues" evidence="2">
    <location>
        <begin position="1"/>
        <end position="24"/>
    </location>
</feature>
<name>A0A7S0Q8F7_9EUKA</name>
<evidence type="ECO:0000256" key="2">
    <source>
        <dbReference type="SAM" id="MobiDB-lite"/>
    </source>
</evidence>
<organism evidence="3">
    <name type="scientific">Coccolithus braarudii</name>
    <dbReference type="NCBI Taxonomy" id="221442"/>
    <lineage>
        <taxon>Eukaryota</taxon>
        <taxon>Haptista</taxon>
        <taxon>Haptophyta</taxon>
        <taxon>Prymnesiophyceae</taxon>
        <taxon>Coccolithales</taxon>
        <taxon>Coccolithaceae</taxon>
        <taxon>Coccolithus</taxon>
    </lineage>
</organism>
<gene>
    <name evidence="3" type="ORF">CPEL01642_LOCUS19542</name>
</gene>
<feature type="region of interest" description="Disordered" evidence="2">
    <location>
        <begin position="1"/>
        <end position="69"/>
    </location>
</feature>
<evidence type="ECO:0000313" key="3">
    <source>
        <dbReference type="EMBL" id="CAD8616161.1"/>
    </source>
</evidence>
<evidence type="ECO:0000256" key="1">
    <source>
        <dbReference type="SAM" id="Coils"/>
    </source>
</evidence>
<protein>
    <submittedName>
        <fullName evidence="3">Uncharacterized protein</fullName>
    </submittedName>
</protein>
<dbReference type="AlphaFoldDB" id="A0A7S0Q8F7"/>
<accession>A0A7S0Q8F7</accession>
<feature type="coiled-coil region" evidence="1">
    <location>
        <begin position="193"/>
        <end position="224"/>
    </location>
</feature>
<feature type="compositionally biased region" description="Pro residues" evidence="2">
    <location>
        <begin position="32"/>
        <end position="69"/>
    </location>
</feature>
<reference evidence="3" key="1">
    <citation type="submission" date="2021-01" db="EMBL/GenBank/DDBJ databases">
        <authorList>
            <person name="Corre E."/>
            <person name="Pelletier E."/>
            <person name="Niang G."/>
            <person name="Scheremetjew M."/>
            <person name="Finn R."/>
            <person name="Kale V."/>
            <person name="Holt S."/>
            <person name="Cochrane G."/>
            <person name="Meng A."/>
            <person name="Brown T."/>
            <person name="Cohen L."/>
        </authorList>
    </citation>
    <scope>NUCLEOTIDE SEQUENCE</scope>
    <source>
        <strain evidence="3">PLY182g</strain>
    </source>
</reference>